<evidence type="ECO:0000256" key="2">
    <source>
        <dbReference type="ARBA" id="ARBA00014649"/>
    </source>
</evidence>
<reference evidence="6" key="1">
    <citation type="submission" date="2016-04" db="EMBL/GenBank/DDBJ databases">
        <title>Comparative genomics of biotechnologically important yeasts.</title>
        <authorList>
            <consortium name="DOE Joint Genome Institute"/>
            <person name="Riley R."/>
            <person name="Haridas S."/>
            <person name="Wolfe K.H."/>
            <person name="Lopes M.R."/>
            <person name="Hittinger C.T."/>
            <person name="Goker M."/>
            <person name="Salamov A."/>
            <person name="Wisecaver J."/>
            <person name="Long T.M."/>
            <person name="Aerts A.L."/>
            <person name="Barry K."/>
            <person name="Choi C."/>
            <person name="Clum A."/>
            <person name="Coughlan A.Y."/>
            <person name="Deshpande S."/>
            <person name="Douglass A.P."/>
            <person name="Hanson S.J."/>
            <person name="Klenk H.-P."/>
            <person name="Labutti K."/>
            <person name="Lapidus A."/>
            <person name="Lindquist E."/>
            <person name="Lipzen A."/>
            <person name="Meier-Kolthoff J.P."/>
            <person name="Ohm R.A."/>
            <person name="Otillar R.P."/>
            <person name="Pangilinan J."/>
            <person name="Peng Y."/>
            <person name="Rokas A."/>
            <person name="Rosa C.A."/>
            <person name="Scheuner C."/>
            <person name="Sibirny A.A."/>
            <person name="Slot J.C."/>
            <person name="Stielow J.B."/>
            <person name="Sun H."/>
            <person name="Kurtzman C.P."/>
            <person name="Blackwell M."/>
            <person name="Grigoriev I.V."/>
            <person name="Jeffries T.W."/>
        </authorList>
    </citation>
    <scope>NUCLEOTIDE SEQUENCE [LARGE SCALE GENOMIC DNA]</scope>
    <source>
        <strain evidence="6">NRRL YB-2248</strain>
    </source>
</reference>
<name>A0A1E4T7R7_9ASCO</name>
<feature type="region of interest" description="Disordered" evidence="4">
    <location>
        <begin position="1"/>
        <end position="40"/>
    </location>
</feature>
<organism evidence="5 6">
    <name type="scientific">[Candida] arabinofermentans NRRL YB-2248</name>
    <dbReference type="NCBI Taxonomy" id="983967"/>
    <lineage>
        <taxon>Eukaryota</taxon>
        <taxon>Fungi</taxon>
        <taxon>Dikarya</taxon>
        <taxon>Ascomycota</taxon>
        <taxon>Saccharomycotina</taxon>
        <taxon>Pichiomycetes</taxon>
        <taxon>Pichiales</taxon>
        <taxon>Pichiaceae</taxon>
        <taxon>Ogataea</taxon>
        <taxon>Ogataea/Candida clade</taxon>
    </lineage>
</organism>
<dbReference type="AlphaFoldDB" id="A0A1E4T7R7"/>
<gene>
    <name evidence="5" type="ORF">CANARDRAFT_25978</name>
</gene>
<dbReference type="STRING" id="983967.A0A1E4T7R7"/>
<accession>A0A1E4T7R7</accession>
<feature type="compositionally biased region" description="Acidic residues" evidence="4">
    <location>
        <begin position="10"/>
        <end position="40"/>
    </location>
</feature>
<dbReference type="Proteomes" id="UP000094801">
    <property type="component" value="Unassembled WGS sequence"/>
</dbReference>
<dbReference type="GO" id="GO:0005634">
    <property type="term" value="C:nucleus"/>
    <property type="evidence" value="ECO:0007669"/>
    <property type="project" value="UniProtKB-SubCell"/>
</dbReference>
<evidence type="ECO:0000256" key="4">
    <source>
        <dbReference type="SAM" id="MobiDB-lite"/>
    </source>
</evidence>
<keyword evidence="3" id="KW-0653">Protein transport</keyword>
<comment type="function">
    <text evidence="3">Involved in nuclear export, actin cytoskeleton organization and vesicular transport.</text>
</comment>
<evidence type="ECO:0000256" key="1">
    <source>
        <dbReference type="ARBA" id="ARBA00006781"/>
    </source>
</evidence>
<dbReference type="PIRSF" id="PIRSF028983">
    <property type="entry name" value="BCP1"/>
    <property type="match status" value="1"/>
</dbReference>
<evidence type="ECO:0000256" key="3">
    <source>
        <dbReference type="PIRNR" id="PIRNR028983"/>
    </source>
</evidence>
<keyword evidence="6" id="KW-1185">Reference proteome</keyword>
<dbReference type="GO" id="GO:0015031">
    <property type="term" value="P:protein transport"/>
    <property type="evidence" value="ECO:0007669"/>
    <property type="project" value="UniProtKB-KW"/>
</dbReference>
<proteinExistence type="inferred from homology"/>
<dbReference type="InterPro" id="IPR025602">
    <property type="entry name" value="BCP1_family"/>
</dbReference>
<keyword evidence="3" id="KW-0813">Transport</keyword>
<dbReference type="EMBL" id="KV453847">
    <property type="protein sequence ID" value="ODV87761.1"/>
    <property type="molecule type" value="Genomic_DNA"/>
</dbReference>
<protein>
    <recommendedName>
        <fullName evidence="2 3">Protein BCP1</fullName>
    </recommendedName>
</protein>
<dbReference type="PANTHER" id="PTHR13261:SF0">
    <property type="entry name" value="BRCA2 AND CDKN1A-INTERACTING PROTEIN"/>
    <property type="match status" value="1"/>
</dbReference>
<evidence type="ECO:0000313" key="6">
    <source>
        <dbReference type="Proteomes" id="UP000094801"/>
    </source>
</evidence>
<comment type="subcellular location">
    <subcellularLocation>
        <location evidence="3">Nucleus</location>
    </subcellularLocation>
</comment>
<comment type="similarity">
    <text evidence="1 3">Belongs to the BCP1 family.</text>
</comment>
<dbReference type="OrthoDB" id="27543at2759"/>
<dbReference type="Pfam" id="PF13862">
    <property type="entry name" value="BCCIP"/>
    <property type="match status" value="1"/>
</dbReference>
<dbReference type="PANTHER" id="PTHR13261">
    <property type="entry name" value="BRCA2 AND CDKN1A INTERACTING PROTEIN"/>
    <property type="match status" value="1"/>
</dbReference>
<sequence length="302" mass="35006">MSKRTKKQVEEEEVDSDIDVSSTDDEELQEEDQEEEQETVDVDFDFFNLDPEVDFHATKNFLRQLFGEDSSFLQLSDLSDFILKENHVGTTIKTDGNSSDPFSLLSVINITKNTSNKAVKSLVDYLIEKSSSKTQLNVLLRQVLASNSKFRTGLIISERLINMPVETVPPMYRMLLEEMENSENADEEYNFDYFLIPSRVYKIVTSTIDQEMEDEDEKRSKKRSKKSGNQADEYDYFHYEDEVLESNSLHYGYFDFTNKSGEADARRVFNDYGFEPMLNLMLITKKALVKAANEMAEKFPPY</sequence>
<keyword evidence="3" id="KW-0539">Nucleus</keyword>
<evidence type="ECO:0000313" key="5">
    <source>
        <dbReference type="EMBL" id="ODV87761.1"/>
    </source>
</evidence>